<keyword evidence="2" id="KW-1133">Transmembrane helix</keyword>
<sequence>MAAASPSLLRPMLAAGSPSPRRPDLRSRFLSPTRFSSIHRSPLSLRSEPLSPTSTRRIRTMAAQSNFLKVIQTAWRIGRESVEAGTNLLPGSIPRPVARIGVAGAMAALALFLFNSVLSTAFFVLALMGLIYFLYIAFNTDEGPRGGGGRGPLSEDESLEEARELWTSTSSNLQHGENFGSESRTHLCLGLTGFRHNSEFRHVKNLRYN</sequence>
<feature type="region of interest" description="Disordered" evidence="1">
    <location>
        <begin position="1"/>
        <end position="26"/>
    </location>
</feature>
<evidence type="ECO:0000256" key="2">
    <source>
        <dbReference type="SAM" id="Phobius"/>
    </source>
</evidence>
<evidence type="ECO:0000313" key="3">
    <source>
        <dbReference type="EMBL" id="KAK8957047.1"/>
    </source>
</evidence>
<organism evidence="3 4">
    <name type="scientific">Platanthera zijinensis</name>
    <dbReference type="NCBI Taxonomy" id="2320716"/>
    <lineage>
        <taxon>Eukaryota</taxon>
        <taxon>Viridiplantae</taxon>
        <taxon>Streptophyta</taxon>
        <taxon>Embryophyta</taxon>
        <taxon>Tracheophyta</taxon>
        <taxon>Spermatophyta</taxon>
        <taxon>Magnoliopsida</taxon>
        <taxon>Liliopsida</taxon>
        <taxon>Asparagales</taxon>
        <taxon>Orchidaceae</taxon>
        <taxon>Orchidoideae</taxon>
        <taxon>Orchideae</taxon>
        <taxon>Orchidinae</taxon>
        <taxon>Platanthera</taxon>
    </lineage>
</organism>
<dbReference type="PANTHER" id="PTHR36777">
    <property type="entry name" value="EXPRESSED PROTEIN"/>
    <property type="match status" value="1"/>
</dbReference>
<feature type="transmembrane region" description="Helical" evidence="2">
    <location>
        <begin position="120"/>
        <end position="138"/>
    </location>
</feature>
<dbReference type="EMBL" id="JBBWWQ010000001">
    <property type="protein sequence ID" value="KAK8957047.1"/>
    <property type="molecule type" value="Genomic_DNA"/>
</dbReference>
<dbReference type="Proteomes" id="UP001418222">
    <property type="component" value="Unassembled WGS sequence"/>
</dbReference>
<name>A0AAP0GFL1_9ASPA</name>
<accession>A0AAP0GFL1</accession>
<keyword evidence="2" id="KW-0812">Transmembrane</keyword>
<gene>
    <name evidence="3" type="ORF">KSP39_PZI000671</name>
</gene>
<proteinExistence type="predicted"/>
<comment type="caution">
    <text evidence="3">The sequence shown here is derived from an EMBL/GenBank/DDBJ whole genome shotgun (WGS) entry which is preliminary data.</text>
</comment>
<dbReference type="PANTHER" id="PTHR36777:SF2">
    <property type="entry name" value="EXPRESSED PROTEIN"/>
    <property type="match status" value="1"/>
</dbReference>
<keyword evidence="2" id="KW-0472">Membrane</keyword>
<evidence type="ECO:0000313" key="4">
    <source>
        <dbReference type="Proteomes" id="UP001418222"/>
    </source>
</evidence>
<reference evidence="3 4" key="1">
    <citation type="journal article" date="2022" name="Nat. Plants">
        <title>Genomes of leafy and leafless Platanthera orchids illuminate the evolution of mycoheterotrophy.</title>
        <authorList>
            <person name="Li M.H."/>
            <person name="Liu K.W."/>
            <person name="Li Z."/>
            <person name="Lu H.C."/>
            <person name="Ye Q.L."/>
            <person name="Zhang D."/>
            <person name="Wang J.Y."/>
            <person name="Li Y.F."/>
            <person name="Zhong Z.M."/>
            <person name="Liu X."/>
            <person name="Yu X."/>
            <person name="Liu D.K."/>
            <person name="Tu X.D."/>
            <person name="Liu B."/>
            <person name="Hao Y."/>
            <person name="Liao X.Y."/>
            <person name="Jiang Y.T."/>
            <person name="Sun W.H."/>
            <person name="Chen J."/>
            <person name="Chen Y.Q."/>
            <person name="Ai Y."/>
            <person name="Zhai J.W."/>
            <person name="Wu S.S."/>
            <person name="Zhou Z."/>
            <person name="Hsiao Y.Y."/>
            <person name="Wu W.L."/>
            <person name="Chen Y.Y."/>
            <person name="Lin Y.F."/>
            <person name="Hsu J.L."/>
            <person name="Li C.Y."/>
            <person name="Wang Z.W."/>
            <person name="Zhao X."/>
            <person name="Zhong W.Y."/>
            <person name="Ma X.K."/>
            <person name="Ma L."/>
            <person name="Huang J."/>
            <person name="Chen G.Z."/>
            <person name="Huang M.Z."/>
            <person name="Huang L."/>
            <person name="Peng D.H."/>
            <person name="Luo Y.B."/>
            <person name="Zou S.Q."/>
            <person name="Chen S.P."/>
            <person name="Lan S."/>
            <person name="Tsai W.C."/>
            <person name="Van de Peer Y."/>
            <person name="Liu Z.J."/>
        </authorList>
    </citation>
    <scope>NUCLEOTIDE SEQUENCE [LARGE SCALE GENOMIC DNA]</scope>
    <source>
        <strain evidence="3">Lor287</strain>
    </source>
</reference>
<evidence type="ECO:0000256" key="1">
    <source>
        <dbReference type="SAM" id="MobiDB-lite"/>
    </source>
</evidence>
<keyword evidence="4" id="KW-1185">Reference proteome</keyword>
<dbReference type="AlphaFoldDB" id="A0AAP0GFL1"/>
<protein>
    <submittedName>
        <fullName evidence="3">Uncharacterized protein</fullName>
    </submittedName>
</protein>